<dbReference type="EMBL" id="MNCJ02000322">
    <property type="protein sequence ID" value="KAF5799049.1"/>
    <property type="molecule type" value="Genomic_DNA"/>
</dbReference>
<dbReference type="InterPro" id="IPR012093">
    <property type="entry name" value="Pirin"/>
</dbReference>
<dbReference type="Pfam" id="PF02678">
    <property type="entry name" value="Pirin"/>
    <property type="match status" value="1"/>
</dbReference>
<organism evidence="4 5">
    <name type="scientific">Helianthus annuus</name>
    <name type="common">Common sunflower</name>
    <dbReference type="NCBI Taxonomy" id="4232"/>
    <lineage>
        <taxon>Eukaryota</taxon>
        <taxon>Viridiplantae</taxon>
        <taxon>Streptophyta</taxon>
        <taxon>Embryophyta</taxon>
        <taxon>Tracheophyta</taxon>
        <taxon>Spermatophyta</taxon>
        <taxon>Magnoliopsida</taxon>
        <taxon>eudicotyledons</taxon>
        <taxon>Gunneridae</taxon>
        <taxon>Pentapetalae</taxon>
        <taxon>asterids</taxon>
        <taxon>campanulids</taxon>
        <taxon>Asterales</taxon>
        <taxon>Asteraceae</taxon>
        <taxon>Asteroideae</taxon>
        <taxon>Heliantheae alliance</taxon>
        <taxon>Heliantheae</taxon>
        <taxon>Helianthus</taxon>
    </lineage>
</organism>
<protein>
    <submittedName>
        <fullName evidence="4">Pirin domain, rmlC-like cupin domain superfamily, rmlC-like jelly roll</fullName>
    </submittedName>
</protein>
<evidence type="ECO:0000256" key="2">
    <source>
        <dbReference type="RuleBase" id="RU003457"/>
    </source>
</evidence>
<evidence type="ECO:0000259" key="3">
    <source>
        <dbReference type="Pfam" id="PF02678"/>
    </source>
</evidence>
<comment type="caution">
    <text evidence="4">The sequence shown here is derived from an EMBL/GenBank/DDBJ whole genome shotgun (WGS) entry which is preliminary data.</text>
</comment>
<dbReference type="PANTHER" id="PTHR13903">
    <property type="entry name" value="PIRIN-RELATED"/>
    <property type="match status" value="1"/>
</dbReference>
<proteinExistence type="inferred from homology"/>
<evidence type="ECO:0000313" key="4">
    <source>
        <dbReference type="EMBL" id="KAF5799049.1"/>
    </source>
</evidence>
<gene>
    <name evidence="4" type="ORF">HanXRQr2_Chr07g0300101</name>
</gene>
<reference evidence="4" key="1">
    <citation type="journal article" date="2017" name="Nature">
        <title>The sunflower genome provides insights into oil metabolism, flowering and Asterid evolution.</title>
        <authorList>
            <person name="Badouin H."/>
            <person name="Gouzy J."/>
            <person name="Grassa C.J."/>
            <person name="Murat F."/>
            <person name="Staton S.E."/>
            <person name="Cottret L."/>
            <person name="Lelandais-Briere C."/>
            <person name="Owens G.L."/>
            <person name="Carrere S."/>
            <person name="Mayjonade B."/>
            <person name="Legrand L."/>
            <person name="Gill N."/>
            <person name="Kane N.C."/>
            <person name="Bowers J.E."/>
            <person name="Hubner S."/>
            <person name="Bellec A."/>
            <person name="Berard A."/>
            <person name="Berges H."/>
            <person name="Blanchet N."/>
            <person name="Boniface M.C."/>
            <person name="Brunel D."/>
            <person name="Catrice O."/>
            <person name="Chaidir N."/>
            <person name="Claudel C."/>
            <person name="Donnadieu C."/>
            <person name="Faraut T."/>
            <person name="Fievet G."/>
            <person name="Helmstetter N."/>
            <person name="King M."/>
            <person name="Knapp S.J."/>
            <person name="Lai Z."/>
            <person name="Le Paslier M.C."/>
            <person name="Lippi Y."/>
            <person name="Lorenzon L."/>
            <person name="Mandel J.R."/>
            <person name="Marage G."/>
            <person name="Marchand G."/>
            <person name="Marquand E."/>
            <person name="Bret-Mestries E."/>
            <person name="Morien E."/>
            <person name="Nambeesan S."/>
            <person name="Nguyen T."/>
            <person name="Pegot-Espagnet P."/>
            <person name="Pouilly N."/>
            <person name="Raftis F."/>
            <person name="Sallet E."/>
            <person name="Schiex T."/>
            <person name="Thomas J."/>
            <person name="Vandecasteele C."/>
            <person name="Vares D."/>
            <person name="Vear F."/>
            <person name="Vautrin S."/>
            <person name="Crespi M."/>
            <person name="Mangin B."/>
            <person name="Burke J.M."/>
            <person name="Salse J."/>
            <person name="Munos S."/>
            <person name="Vincourt P."/>
            <person name="Rieseberg L.H."/>
            <person name="Langlade N.B."/>
        </authorList>
    </citation>
    <scope>NUCLEOTIDE SEQUENCE</scope>
    <source>
        <tissue evidence="4">Leaves</tissue>
    </source>
</reference>
<accession>A0A9K3IMB5</accession>
<dbReference type="PANTHER" id="PTHR13903:SF23">
    <property type="entry name" value="OS09G0484800 PROTEIN"/>
    <property type="match status" value="1"/>
</dbReference>
<dbReference type="AlphaFoldDB" id="A0A9K3IMB5"/>
<name>A0A9K3IMB5_HELAN</name>
<dbReference type="InterPro" id="IPR011051">
    <property type="entry name" value="RmlC_Cupin_sf"/>
</dbReference>
<feature type="domain" description="Pirin N-terminal" evidence="3">
    <location>
        <begin position="17"/>
        <end position="59"/>
    </location>
</feature>
<dbReference type="InterPro" id="IPR014710">
    <property type="entry name" value="RmlC-like_jellyroll"/>
</dbReference>
<comment type="similarity">
    <text evidence="1 2">Belongs to the pirin family.</text>
</comment>
<dbReference type="Proteomes" id="UP000215914">
    <property type="component" value="Unassembled WGS sequence"/>
</dbReference>
<keyword evidence="5" id="KW-1185">Reference proteome</keyword>
<reference evidence="4" key="2">
    <citation type="submission" date="2020-06" db="EMBL/GenBank/DDBJ databases">
        <title>Helianthus annuus Genome sequencing and assembly Release 2.</title>
        <authorList>
            <person name="Gouzy J."/>
            <person name="Langlade N."/>
            <person name="Munos S."/>
        </authorList>
    </citation>
    <scope>NUCLEOTIDE SEQUENCE</scope>
    <source>
        <tissue evidence="4">Leaves</tissue>
    </source>
</reference>
<dbReference type="Gene3D" id="2.60.120.10">
    <property type="entry name" value="Jelly Rolls"/>
    <property type="match status" value="1"/>
</dbReference>
<sequence>MGYKGLKKWINDNCGQLHGDVAHEDFEGHKGTIGAGNLQWMTAGRGIVYSEMPASSSSNADHSGSVVFWSPVFEIRR</sequence>
<dbReference type="SUPFAM" id="SSF51182">
    <property type="entry name" value="RmlC-like cupins"/>
    <property type="match status" value="1"/>
</dbReference>
<evidence type="ECO:0000256" key="1">
    <source>
        <dbReference type="ARBA" id="ARBA00008416"/>
    </source>
</evidence>
<dbReference type="Gramene" id="mRNA:HanXRQr2_Chr07g0300101">
    <property type="protein sequence ID" value="CDS:HanXRQr2_Chr07g0300101.1"/>
    <property type="gene ID" value="HanXRQr2_Chr07g0300101"/>
</dbReference>
<dbReference type="InterPro" id="IPR003829">
    <property type="entry name" value="Pirin_N_dom"/>
</dbReference>
<evidence type="ECO:0000313" key="5">
    <source>
        <dbReference type="Proteomes" id="UP000215914"/>
    </source>
</evidence>